<evidence type="ECO:0000313" key="1">
    <source>
        <dbReference type="EMBL" id="MBX41901.1"/>
    </source>
</evidence>
<sequence length="31" mass="3693">MMECWNMVMDSWQLYGDHKVSFSLFGPLLKV</sequence>
<protein>
    <submittedName>
        <fullName evidence="1">Uncharacterized protein</fullName>
    </submittedName>
</protein>
<proteinExistence type="predicted"/>
<reference evidence="1" key="1">
    <citation type="submission" date="2018-02" db="EMBL/GenBank/DDBJ databases">
        <title>Rhizophora mucronata_Transcriptome.</title>
        <authorList>
            <person name="Meera S.P."/>
            <person name="Sreeshan A."/>
            <person name="Augustine A."/>
        </authorList>
    </citation>
    <scope>NUCLEOTIDE SEQUENCE</scope>
    <source>
        <tissue evidence="1">Leaf</tissue>
    </source>
</reference>
<dbReference type="AlphaFoldDB" id="A0A2P2NHD0"/>
<accession>A0A2P2NHD0</accession>
<dbReference type="EMBL" id="GGEC01061417">
    <property type="protein sequence ID" value="MBX41901.1"/>
    <property type="molecule type" value="Transcribed_RNA"/>
</dbReference>
<name>A0A2P2NHD0_RHIMU</name>
<organism evidence="1">
    <name type="scientific">Rhizophora mucronata</name>
    <name type="common">Asiatic mangrove</name>
    <dbReference type="NCBI Taxonomy" id="61149"/>
    <lineage>
        <taxon>Eukaryota</taxon>
        <taxon>Viridiplantae</taxon>
        <taxon>Streptophyta</taxon>
        <taxon>Embryophyta</taxon>
        <taxon>Tracheophyta</taxon>
        <taxon>Spermatophyta</taxon>
        <taxon>Magnoliopsida</taxon>
        <taxon>eudicotyledons</taxon>
        <taxon>Gunneridae</taxon>
        <taxon>Pentapetalae</taxon>
        <taxon>rosids</taxon>
        <taxon>fabids</taxon>
        <taxon>Malpighiales</taxon>
        <taxon>Rhizophoraceae</taxon>
        <taxon>Rhizophora</taxon>
    </lineage>
</organism>